<dbReference type="SUPFAM" id="SSF81660">
    <property type="entry name" value="Metal cation-transporting ATPase, ATP-binding domain N"/>
    <property type="match status" value="1"/>
</dbReference>
<dbReference type="GO" id="GO:0030007">
    <property type="term" value="P:intracellular potassium ion homeostasis"/>
    <property type="evidence" value="ECO:0007669"/>
    <property type="project" value="TreeGrafter"/>
</dbReference>
<reference evidence="24 25" key="1">
    <citation type="journal article" date="2018" name="Front. Microbiol.">
        <title>Genome-Wide Analysis of Corynespora cassiicola Leaf Fall Disease Putative Effectors.</title>
        <authorList>
            <person name="Lopez D."/>
            <person name="Ribeiro S."/>
            <person name="Label P."/>
            <person name="Fumanal B."/>
            <person name="Venisse J.S."/>
            <person name="Kohler A."/>
            <person name="de Oliveira R.R."/>
            <person name="Labutti K."/>
            <person name="Lipzen A."/>
            <person name="Lail K."/>
            <person name="Bauer D."/>
            <person name="Ohm R.A."/>
            <person name="Barry K.W."/>
            <person name="Spatafora J."/>
            <person name="Grigoriev I.V."/>
            <person name="Martin F.M."/>
            <person name="Pujade-Renaud V."/>
        </authorList>
    </citation>
    <scope>NUCLEOTIDE SEQUENCE [LARGE SCALE GENOMIC DNA]</scope>
    <source>
        <strain evidence="24 25">Philippines</strain>
    </source>
</reference>
<keyword evidence="13 22" id="KW-1133">Transmembrane helix</keyword>
<name>A0A2T2NNH9_CORCC</name>
<accession>A0A2T2NNH9</accession>
<keyword evidence="11" id="KW-0630">Potassium</keyword>
<dbReference type="SUPFAM" id="SSF56784">
    <property type="entry name" value="HAD-like"/>
    <property type="match status" value="1"/>
</dbReference>
<dbReference type="PANTHER" id="PTHR43294:SF21">
    <property type="entry name" value="CATION TRANSPORTING ATPASE"/>
    <property type="match status" value="1"/>
</dbReference>
<dbReference type="InterPro" id="IPR050510">
    <property type="entry name" value="Cation_transp_ATPase_P-type"/>
</dbReference>
<evidence type="ECO:0000256" key="10">
    <source>
        <dbReference type="ARBA" id="ARBA00022842"/>
    </source>
</evidence>
<dbReference type="GO" id="GO:0005524">
    <property type="term" value="F:ATP binding"/>
    <property type="evidence" value="ECO:0007669"/>
    <property type="project" value="UniProtKB-KW"/>
</dbReference>
<evidence type="ECO:0000256" key="12">
    <source>
        <dbReference type="ARBA" id="ARBA00022967"/>
    </source>
</evidence>
<evidence type="ECO:0000256" key="18">
    <source>
        <dbReference type="ARBA" id="ARBA00035017"/>
    </source>
</evidence>
<keyword evidence="14" id="KW-0915">Sodium</keyword>
<comment type="catalytic activity">
    <reaction evidence="20">
        <text>K(+)(in) + ATP + H2O = K(+)(out) + ADP + phosphate + H(+)</text>
        <dbReference type="Rhea" id="RHEA:75815"/>
        <dbReference type="ChEBI" id="CHEBI:15377"/>
        <dbReference type="ChEBI" id="CHEBI:15378"/>
        <dbReference type="ChEBI" id="CHEBI:29103"/>
        <dbReference type="ChEBI" id="CHEBI:30616"/>
        <dbReference type="ChEBI" id="CHEBI:43474"/>
        <dbReference type="ChEBI" id="CHEBI:456216"/>
    </reaction>
</comment>
<feature type="transmembrane region" description="Helical" evidence="22">
    <location>
        <begin position="613"/>
        <end position="635"/>
    </location>
</feature>
<keyword evidence="8" id="KW-0547">Nucleotide-binding</keyword>
<dbReference type="GO" id="GO:0005391">
    <property type="term" value="F:P-type sodium:potassium-exchanging transporter activity"/>
    <property type="evidence" value="ECO:0007669"/>
    <property type="project" value="TreeGrafter"/>
</dbReference>
<evidence type="ECO:0000313" key="25">
    <source>
        <dbReference type="Proteomes" id="UP000240883"/>
    </source>
</evidence>
<comment type="cofactor">
    <cofactor evidence="1">
        <name>Mg(2+)</name>
        <dbReference type="ChEBI" id="CHEBI:18420"/>
    </cofactor>
</comment>
<sequence>MVVRKSWVPGLGTYSVNAGSDVHNPTAGEVQFSELSSPQNASASLATIVPTDEASRHSLLRQFLNVASLANLATLEQSSSDAENPGEWTARGAPTEIAIEVFAGRFGWNRATLTQGPEASWNIVAEFAFDSTIKRMSVIAKSVSTGEHSVFSKGAVERILEICDTTIDGGNESACIPLTGGMRSEILASMESMASQGLRVLAFATKPYSGILPDPDIEDEEGDEVPRDIVECNLTFLGLIGIYDPPRPESLPSVLACHKAGITVHMLTGDHPQTARAIASEVAILPQADRMRLLSAETVETMVMPASQFDSLTDAQLDSLPQLPLVVARCAPSTKVRMIEALHRRGRYVAMTGDGVNDSPSLSRSDIGIAMGSGSDVAKESSDIVLVDDNFASILNAVEEGRRIFDNIQKFILHVLAANFGFVVALLTGLAFKDASGTSVFQLSPVEIIWMLMATGAFCETGLGFEIAVPDILNRPPQNLKYGVFTPEFFADMLVYGFLEAACILGTFTVVIFGFNGGNLGTECNTSYSSDCEAVFRARSTCYAATTWVFLLFAWELIDSRRSFFDFEKGVKHWANHLWGNKFLFFAVTLVLVLVFPTLYIPKLNTVVFLHLGIGWEWTVVIVAVAGFMGGAEAWKWAKRAYYRRQMVLTGDAPTSAGADTV</sequence>
<keyword evidence="15" id="KW-0406">Ion transport</keyword>
<keyword evidence="4" id="KW-1003">Cell membrane</keyword>
<keyword evidence="5" id="KW-0633">Potassium transport</keyword>
<evidence type="ECO:0000256" key="16">
    <source>
        <dbReference type="ARBA" id="ARBA00023136"/>
    </source>
</evidence>
<dbReference type="InterPro" id="IPR001757">
    <property type="entry name" value="P_typ_ATPase"/>
</dbReference>
<dbReference type="FunFam" id="3.40.50.1000:FF:000047">
    <property type="entry name" value="Sodium P-type ATPase"/>
    <property type="match status" value="1"/>
</dbReference>
<comment type="subcellular location">
    <subcellularLocation>
        <location evidence="2">Cell membrane</location>
        <topology evidence="2">Multi-pass membrane protein</topology>
    </subcellularLocation>
</comment>
<evidence type="ECO:0000256" key="15">
    <source>
        <dbReference type="ARBA" id="ARBA00023065"/>
    </source>
</evidence>
<comment type="similarity">
    <text evidence="18">Belongs to the cation transport ATPase (P-type) (TC 3.A.3) family. Type IID subfamily.</text>
</comment>
<evidence type="ECO:0000256" key="1">
    <source>
        <dbReference type="ARBA" id="ARBA00001946"/>
    </source>
</evidence>
<dbReference type="STRING" id="1448308.A0A2T2NNH9"/>
<dbReference type="InterPro" id="IPR006068">
    <property type="entry name" value="ATPase_P-typ_cation-transptr_C"/>
</dbReference>
<dbReference type="FunFam" id="1.20.1110.10:FF:000015">
    <property type="entry name" value="Sodium ion P-type ATPase"/>
    <property type="match status" value="1"/>
</dbReference>
<evidence type="ECO:0000256" key="2">
    <source>
        <dbReference type="ARBA" id="ARBA00004651"/>
    </source>
</evidence>
<dbReference type="GO" id="GO:0046872">
    <property type="term" value="F:metal ion binding"/>
    <property type="evidence" value="ECO:0007669"/>
    <property type="project" value="UniProtKB-KW"/>
</dbReference>
<evidence type="ECO:0000256" key="14">
    <source>
        <dbReference type="ARBA" id="ARBA00023053"/>
    </source>
</evidence>
<evidence type="ECO:0000256" key="11">
    <source>
        <dbReference type="ARBA" id="ARBA00022958"/>
    </source>
</evidence>
<dbReference type="SUPFAM" id="SSF81665">
    <property type="entry name" value="Calcium ATPase, transmembrane domain M"/>
    <property type="match status" value="1"/>
</dbReference>
<dbReference type="NCBIfam" id="TIGR01523">
    <property type="entry name" value="ATPase-IID_K-Na"/>
    <property type="match status" value="1"/>
</dbReference>
<evidence type="ECO:0000256" key="21">
    <source>
        <dbReference type="ARBA" id="ARBA00049499"/>
    </source>
</evidence>
<dbReference type="InterPro" id="IPR023299">
    <property type="entry name" value="ATPase_P-typ_cyto_dom_N"/>
</dbReference>
<evidence type="ECO:0000313" key="24">
    <source>
        <dbReference type="EMBL" id="PSN66992.1"/>
    </source>
</evidence>
<keyword evidence="3" id="KW-0813">Transport</keyword>
<organism evidence="24 25">
    <name type="scientific">Corynespora cassiicola Philippines</name>
    <dbReference type="NCBI Taxonomy" id="1448308"/>
    <lineage>
        <taxon>Eukaryota</taxon>
        <taxon>Fungi</taxon>
        <taxon>Dikarya</taxon>
        <taxon>Ascomycota</taxon>
        <taxon>Pezizomycotina</taxon>
        <taxon>Dothideomycetes</taxon>
        <taxon>Pleosporomycetidae</taxon>
        <taxon>Pleosporales</taxon>
        <taxon>Corynesporascaceae</taxon>
        <taxon>Corynespora</taxon>
    </lineage>
</organism>
<protein>
    <recommendedName>
        <fullName evidence="19">P-type Na(+) transporter</fullName>
        <ecNumber evidence="19">7.2.2.3</ecNumber>
    </recommendedName>
</protein>
<dbReference type="Proteomes" id="UP000240883">
    <property type="component" value="Unassembled WGS sequence"/>
</dbReference>
<dbReference type="OrthoDB" id="3352408at2759"/>
<evidence type="ECO:0000256" key="20">
    <source>
        <dbReference type="ARBA" id="ARBA00048599"/>
    </source>
</evidence>
<dbReference type="GO" id="GO:1902600">
    <property type="term" value="P:proton transmembrane transport"/>
    <property type="evidence" value="ECO:0007669"/>
    <property type="project" value="TreeGrafter"/>
</dbReference>
<dbReference type="GO" id="GO:1990573">
    <property type="term" value="P:potassium ion import across plasma membrane"/>
    <property type="evidence" value="ECO:0007669"/>
    <property type="project" value="TreeGrafter"/>
</dbReference>
<dbReference type="GO" id="GO:0005886">
    <property type="term" value="C:plasma membrane"/>
    <property type="evidence" value="ECO:0007669"/>
    <property type="project" value="UniProtKB-SubCell"/>
</dbReference>
<dbReference type="Pfam" id="PF13246">
    <property type="entry name" value="Cation_ATPase"/>
    <property type="match status" value="1"/>
</dbReference>
<dbReference type="InterPro" id="IPR006414">
    <property type="entry name" value="P-type_ATPase_IID"/>
</dbReference>
<dbReference type="EMBL" id="KZ678135">
    <property type="protein sequence ID" value="PSN66992.1"/>
    <property type="molecule type" value="Genomic_DNA"/>
</dbReference>
<feature type="transmembrane region" description="Helical" evidence="22">
    <location>
        <begin position="448"/>
        <end position="473"/>
    </location>
</feature>
<dbReference type="Gene3D" id="1.20.1110.10">
    <property type="entry name" value="Calcium-transporting ATPase, transmembrane domain"/>
    <property type="match status" value="1"/>
</dbReference>
<keyword evidence="9" id="KW-0067">ATP-binding</keyword>
<keyword evidence="17" id="KW-0739">Sodium transport</keyword>
<proteinExistence type="inferred from homology"/>
<evidence type="ECO:0000256" key="7">
    <source>
        <dbReference type="ARBA" id="ARBA00022723"/>
    </source>
</evidence>
<keyword evidence="6 22" id="KW-0812">Transmembrane</keyword>
<comment type="catalytic activity">
    <reaction evidence="21">
        <text>Na(+)(in) + ATP + H2O = Na(+)(out) + ADP + phosphate + H(+)</text>
        <dbReference type="Rhea" id="RHEA:14633"/>
        <dbReference type="ChEBI" id="CHEBI:15377"/>
        <dbReference type="ChEBI" id="CHEBI:15378"/>
        <dbReference type="ChEBI" id="CHEBI:29101"/>
        <dbReference type="ChEBI" id="CHEBI:30616"/>
        <dbReference type="ChEBI" id="CHEBI:43474"/>
        <dbReference type="ChEBI" id="CHEBI:456216"/>
        <dbReference type="EC" id="7.2.2.3"/>
    </reaction>
    <physiologicalReaction direction="left-to-right" evidence="21">
        <dbReference type="Rhea" id="RHEA:14634"/>
    </physiologicalReaction>
</comment>
<dbReference type="GO" id="GO:0016887">
    <property type="term" value="F:ATP hydrolysis activity"/>
    <property type="evidence" value="ECO:0007669"/>
    <property type="project" value="InterPro"/>
</dbReference>
<evidence type="ECO:0000259" key="23">
    <source>
        <dbReference type="Pfam" id="PF00689"/>
    </source>
</evidence>
<dbReference type="Pfam" id="PF08282">
    <property type="entry name" value="Hydrolase_3"/>
    <property type="match status" value="1"/>
</dbReference>
<keyword evidence="7" id="KW-0479">Metal-binding</keyword>
<evidence type="ECO:0000256" key="8">
    <source>
        <dbReference type="ARBA" id="ARBA00022741"/>
    </source>
</evidence>
<dbReference type="Pfam" id="PF00689">
    <property type="entry name" value="Cation_ATPase_C"/>
    <property type="match status" value="1"/>
</dbReference>
<dbReference type="InterPro" id="IPR036412">
    <property type="entry name" value="HAD-like_sf"/>
</dbReference>
<feature type="domain" description="Cation-transporting P-type ATPase C-terminal" evidence="23">
    <location>
        <begin position="443"/>
        <end position="637"/>
    </location>
</feature>
<dbReference type="EC" id="7.2.2.3" evidence="19"/>
<dbReference type="Gene3D" id="3.40.1110.10">
    <property type="entry name" value="Calcium-transporting ATPase, cytoplasmic domain N"/>
    <property type="match status" value="1"/>
</dbReference>
<keyword evidence="12" id="KW-1278">Translocase</keyword>
<evidence type="ECO:0000256" key="13">
    <source>
        <dbReference type="ARBA" id="ARBA00022989"/>
    </source>
</evidence>
<evidence type="ECO:0000256" key="6">
    <source>
        <dbReference type="ARBA" id="ARBA00022692"/>
    </source>
</evidence>
<dbReference type="InterPro" id="IPR023298">
    <property type="entry name" value="ATPase_P-typ_TM_dom_sf"/>
</dbReference>
<evidence type="ECO:0000256" key="5">
    <source>
        <dbReference type="ARBA" id="ARBA00022538"/>
    </source>
</evidence>
<dbReference type="PANTHER" id="PTHR43294">
    <property type="entry name" value="SODIUM/POTASSIUM-TRANSPORTING ATPASE SUBUNIT ALPHA"/>
    <property type="match status" value="1"/>
</dbReference>
<evidence type="ECO:0000256" key="22">
    <source>
        <dbReference type="SAM" id="Phobius"/>
    </source>
</evidence>
<gene>
    <name evidence="24" type="ORF">BS50DRAFT_573782</name>
</gene>
<evidence type="ECO:0000256" key="9">
    <source>
        <dbReference type="ARBA" id="ARBA00022840"/>
    </source>
</evidence>
<keyword evidence="16 22" id="KW-0472">Membrane</keyword>
<dbReference type="GO" id="GO:0006883">
    <property type="term" value="P:intracellular sodium ion homeostasis"/>
    <property type="evidence" value="ECO:0007669"/>
    <property type="project" value="TreeGrafter"/>
</dbReference>
<feature type="transmembrane region" description="Helical" evidence="22">
    <location>
        <begin position="411"/>
        <end position="432"/>
    </location>
</feature>
<dbReference type="NCBIfam" id="TIGR01494">
    <property type="entry name" value="ATPase_P-type"/>
    <property type="match status" value="1"/>
</dbReference>
<dbReference type="GO" id="GO:0036376">
    <property type="term" value="P:sodium ion export across plasma membrane"/>
    <property type="evidence" value="ECO:0007669"/>
    <property type="project" value="TreeGrafter"/>
</dbReference>
<dbReference type="AlphaFoldDB" id="A0A2T2NNH9"/>
<evidence type="ECO:0000256" key="4">
    <source>
        <dbReference type="ARBA" id="ARBA00022475"/>
    </source>
</evidence>
<keyword evidence="10" id="KW-0460">Magnesium</keyword>
<dbReference type="FunFam" id="3.40.1110.10:FF:000039">
    <property type="entry name" value="Sodium P-type ATPase"/>
    <property type="match status" value="1"/>
</dbReference>
<evidence type="ECO:0000256" key="3">
    <source>
        <dbReference type="ARBA" id="ARBA00022448"/>
    </source>
</evidence>
<feature type="transmembrane region" description="Helical" evidence="22">
    <location>
        <begin position="579"/>
        <end position="601"/>
    </location>
</feature>
<feature type="transmembrane region" description="Helical" evidence="22">
    <location>
        <begin position="535"/>
        <end position="558"/>
    </location>
</feature>
<feature type="transmembrane region" description="Helical" evidence="22">
    <location>
        <begin position="494"/>
        <end position="515"/>
    </location>
</feature>
<evidence type="ECO:0000256" key="17">
    <source>
        <dbReference type="ARBA" id="ARBA00023201"/>
    </source>
</evidence>
<keyword evidence="25" id="KW-1185">Reference proteome</keyword>
<evidence type="ECO:0000256" key="19">
    <source>
        <dbReference type="ARBA" id="ARBA00035029"/>
    </source>
</evidence>